<organism evidence="4 5">
    <name type="scientific">Clostridium thailandense</name>
    <dbReference type="NCBI Taxonomy" id="2794346"/>
    <lineage>
        <taxon>Bacteria</taxon>
        <taxon>Bacillati</taxon>
        <taxon>Bacillota</taxon>
        <taxon>Clostridia</taxon>
        <taxon>Eubacteriales</taxon>
        <taxon>Clostridiaceae</taxon>
        <taxon>Clostridium</taxon>
    </lineage>
</organism>
<dbReference type="RefSeq" id="WP_218319261.1">
    <property type="nucleotide sequence ID" value="NZ_JAEEGC010000021.1"/>
</dbReference>
<keyword evidence="1 2" id="KW-0732">Signal</keyword>
<evidence type="ECO:0000259" key="3">
    <source>
        <dbReference type="Pfam" id="PF13205"/>
    </source>
</evidence>
<gene>
    <name evidence="4" type="ORF">I6U48_04745</name>
</gene>
<comment type="caution">
    <text evidence="4">The sequence shown here is derived from an EMBL/GenBank/DDBJ whole genome shotgun (WGS) entry which is preliminary data.</text>
</comment>
<keyword evidence="4" id="KW-0378">Hydrolase</keyword>
<evidence type="ECO:0000313" key="4">
    <source>
        <dbReference type="EMBL" id="MBV7272225.1"/>
    </source>
</evidence>
<keyword evidence="5" id="KW-1185">Reference proteome</keyword>
<dbReference type="AlphaFoldDB" id="A0A949WQ44"/>
<dbReference type="EMBL" id="JAEEGC010000021">
    <property type="protein sequence ID" value="MBV7272225.1"/>
    <property type="molecule type" value="Genomic_DNA"/>
</dbReference>
<evidence type="ECO:0000313" key="5">
    <source>
        <dbReference type="Proteomes" id="UP000694308"/>
    </source>
</evidence>
<dbReference type="GO" id="GO:0016787">
    <property type="term" value="F:hydrolase activity"/>
    <property type="evidence" value="ECO:0007669"/>
    <property type="project" value="UniProtKB-KW"/>
</dbReference>
<name>A0A949WQ44_9CLOT</name>
<accession>A0A949WQ44</accession>
<feature type="signal peptide" evidence="2">
    <location>
        <begin position="1"/>
        <end position="27"/>
    </location>
</feature>
<feature type="domain" description="SbsA Ig-like" evidence="3">
    <location>
        <begin position="42"/>
        <end position="128"/>
    </location>
</feature>
<reference evidence="4" key="1">
    <citation type="submission" date="2020-12" db="EMBL/GenBank/DDBJ databases">
        <title>Clostridium thailandense sp. nov., a novel acetogenic bacterium isolated from peat land soil in Thailand.</title>
        <authorList>
            <person name="Chaikitkaew S."/>
            <person name="Birkeland N.K."/>
        </authorList>
    </citation>
    <scope>NUCLEOTIDE SEQUENCE</scope>
    <source>
        <strain evidence="4">PL3</strain>
    </source>
</reference>
<feature type="chain" id="PRO_5036876309" evidence="2">
    <location>
        <begin position="28"/>
        <end position="225"/>
    </location>
</feature>
<evidence type="ECO:0000256" key="1">
    <source>
        <dbReference type="ARBA" id="ARBA00022729"/>
    </source>
</evidence>
<evidence type="ECO:0000256" key="2">
    <source>
        <dbReference type="SAM" id="SignalP"/>
    </source>
</evidence>
<sequence>MKNLKKYALVALAILICLSFAPNMAFASDSDTKDMGSKVITDTNKAWTIRFKSEIDISTFSNSVQINDLTTGSTFTPAVTEGNNTYSIKISAPSGGYVVGHSYQLVLNKGVKSKKGEVLPKKTVLSFSVKAKDNNSYSANAKVVTLTPYLPTLKQITINSSNLPSGTKYKVEGNNNLCNLGENVVSLIVGSNADVYFYSSDGITQIGTALLNVSSDSTTDIKITN</sequence>
<proteinExistence type="predicted"/>
<dbReference type="InterPro" id="IPR032812">
    <property type="entry name" value="SbsA_Ig"/>
</dbReference>
<protein>
    <submittedName>
        <fullName evidence="4">Hydrolase</fullName>
    </submittedName>
</protein>
<dbReference type="Pfam" id="PF13205">
    <property type="entry name" value="Big_5"/>
    <property type="match status" value="1"/>
</dbReference>
<dbReference type="Proteomes" id="UP000694308">
    <property type="component" value="Unassembled WGS sequence"/>
</dbReference>